<feature type="compositionally biased region" description="Low complexity" evidence="1">
    <location>
        <begin position="28"/>
        <end position="44"/>
    </location>
</feature>
<evidence type="ECO:0000313" key="3">
    <source>
        <dbReference type="Proteomes" id="UP000274922"/>
    </source>
</evidence>
<name>A0A4P9X575_9FUNG</name>
<feature type="compositionally biased region" description="Low complexity" evidence="1">
    <location>
        <begin position="65"/>
        <end position="100"/>
    </location>
</feature>
<keyword evidence="3" id="KW-1185">Reference proteome</keyword>
<sequence length="246" mass="24944">MLSTTLPVYLRDHVRALSPSPGCAYGRPGATSPSPTSGAASPTTMVGVMAPTAQAQLHRSHHQRSPPLANHLPAALPSSPTPSLTARTRSSSSRLAVDAQAAVSQDQARAAAAVARPVAQHAQHSPYGNALAAELPTPAWWDPASSPGSPLSAASPSLASAATSPSLLAMDSLLLSSPRFGSRSPTTAMGCGHDPWNGMLAPSLVRELTLSPDACRAGSPLGMARVSPGLSSATLTSFSGHGRMAL</sequence>
<reference evidence="3" key="1">
    <citation type="journal article" date="2018" name="Nat. Microbiol.">
        <title>Leveraging single-cell genomics to expand the fungal tree of life.</title>
        <authorList>
            <person name="Ahrendt S.R."/>
            <person name="Quandt C.A."/>
            <person name="Ciobanu D."/>
            <person name="Clum A."/>
            <person name="Salamov A."/>
            <person name="Andreopoulos B."/>
            <person name="Cheng J.F."/>
            <person name="Woyke T."/>
            <person name="Pelin A."/>
            <person name="Henrissat B."/>
            <person name="Reynolds N.K."/>
            <person name="Benny G.L."/>
            <person name="Smith M.E."/>
            <person name="James T.Y."/>
            <person name="Grigoriev I.V."/>
        </authorList>
    </citation>
    <scope>NUCLEOTIDE SEQUENCE [LARGE SCALE GENOMIC DNA]</scope>
    <source>
        <strain evidence="3">ATCC 52028</strain>
    </source>
</reference>
<gene>
    <name evidence="2" type="ORF">CXG81DRAFT_27024</name>
</gene>
<evidence type="ECO:0000256" key="1">
    <source>
        <dbReference type="SAM" id="MobiDB-lite"/>
    </source>
</evidence>
<dbReference type="AlphaFoldDB" id="A0A4P9X575"/>
<accession>A0A4P9X575</accession>
<proteinExistence type="predicted"/>
<protein>
    <submittedName>
        <fullName evidence="2">Uncharacterized protein</fullName>
    </submittedName>
</protein>
<dbReference type="Proteomes" id="UP000274922">
    <property type="component" value="Unassembled WGS sequence"/>
</dbReference>
<organism evidence="2 3">
    <name type="scientific">Caulochytrium protostelioides</name>
    <dbReference type="NCBI Taxonomy" id="1555241"/>
    <lineage>
        <taxon>Eukaryota</taxon>
        <taxon>Fungi</taxon>
        <taxon>Fungi incertae sedis</taxon>
        <taxon>Chytridiomycota</taxon>
        <taxon>Chytridiomycota incertae sedis</taxon>
        <taxon>Chytridiomycetes</taxon>
        <taxon>Caulochytriales</taxon>
        <taxon>Caulochytriaceae</taxon>
        <taxon>Caulochytrium</taxon>
    </lineage>
</organism>
<evidence type="ECO:0000313" key="2">
    <source>
        <dbReference type="EMBL" id="RKP00266.1"/>
    </source>
</evidence>
<dbReference type="EMBL" id="ML014226">
    <property type="protein sequence ID" value="RKP00266.1"/>
    <property type="molecule type" value="Genomic_DNA"/>
</dbReference>
<feature type="region of interest" description="Disordered" evidence="1">
    <location>
        <begin position="17"/>
        <end position="100"/>
    </location>
</feature>